<dbReference type="Gene3D" id="3.90.660.20">
    <property type="entry name" value="Protoporphyrinogen oxidase, mitochondrial, domain 2"/>
    <property type="match status" value="1"/>
</dbReference>
<accession>A0ABR8Z4U0</accession>
<dbReference type="InterPro" id="IPR002937">
    <property type="entry name" value="Amino_oxidase"/>
</dbReference>
<sequence>MRDAVVVGAGMGGLTAAHALAAAGLRPLVLEAGDRVGGLVQHARVGGIDVDAGAESFALRRPEVADLVARLGLADATPATASTIWTGDRALTTPARSLLGIPADPLADDVVAVVGPEAATRAAADLSLDPAAGGDATTLAELVTVRMGAGLLERLVRPVARGIHGADPENLAVDAVAPGLRAALVTHGSLAAAVAATVPDGPAVGCVVGGMWRLPEALAASAEVRTGTRVTAVTREADGTWLVHADDGAPPVRTRRLVLAVPGPGPETVELLSGVVPGELPELRPGHPIVQVTLVLDASELDAAPLGSGVLVGPDAGVRTKALTHATAKWGWLRSTVPQGVHVLRLSYGRAGDDPAAIDAVDAEVALADAQALLGVPLDRAQVLDSLRVRRPLGLPPSAAADPALRPLLERVHATSGLGVCGAWVAGTGVAAVVAQAEQEARRLLEGPAAGDGSLLGDTSPLSAVHPPILD</sequence>
<dbReference type="PANTHER" id="PTHR42923:SF3">
    <property type="entry name" value="PROTOPORPHYRINOGEN OXIDASE"/>
    <property type="match status" value="1"/>
</dbReference>
<dbReference type="SUPFAM" id="SSF54373">
    <property type="entry name" value="FAD-linked reductases, C-terminal domain"/>
    <property type="match status" value="1"/>
</dbReference>
<dbReference type="Proteomes" id="UP000661894">
    <property type="component" value="Unassembled WGS sequence"/>
</dbReference>
<evidence type="ECO:0000313" key="3">
    <source>
        <dbReference type="EMBL" id="MBD8063335.1"/>
    </source>
</evidence>
<feature type="region of interest" description="Disordered" evidence="1">
    <location>
        <begin position="450"/>
        <end position="471"/>
    </location>
</feature>
<feature type="domain" description="Amine oxidase" evidence="2">
    <location>
        <begin position="11"/>
        <end position="444"/>
    </location>
</feature>
<dbReference type="InterPro" id="IPR050464">
    <property type="entry name" value="Zeta_carotene_desat/Oxidored"/>
</dbReference>
<keyword evidence="4" id="KW-1185">Reference proteome</keyword>
<dbReference type="Pfam" id="PF01593">
    <property type="entry name" value="Amino_oxidase"/>
    <property type="match status" value="1"/>
</dbReference>
<protein>
    <submittedName>
        <fullName evidence="3">FAD-dependent oxidoreductase</fullName>
    </submittedName>
</protein>
<name>A0ABR8Z4U0_9MICO</name>
<dbReference type="Gene3D" id="3.50.50.60">
    <property type="entry name" value="FAD/NAD(P)-binding domain"/>
    <property type="match status" value="1"/>
</dbReference>
<evidence type="ECO:0000259" key="2">
    <source>
        <dbReference type="Pfam" id="PF01593"/>
    </source>
</evidence>
<dbReference type="RefSeq" id="WP_251840435.1">
    <property type="nucleotide sequence ID" value="NZ_JACSPO010000010.1"/>
</dbReference>
<evidence type="ECO:0000256" key="1">
    <source>
        <dbReference type="SAM" id="MobiDB-lite"/>
    </source>
</evidence>
<dbReference type="Gene3D" id="1.10.3110.10">
    <property type="entry name" value="protoporphyrinogen ix oxidase, domain 3"/>
    <property type="match status" value="1"/>
</dbReference>
<reference evidence="3 4" key="1">
    <citation type="submission" date="2020-08" db="EMBL/GenBank/DDBJ databases">
        <title>A Genomic Blueprint of the Chicken Gut Microbiome.</title>
        <authorList>
            <person name="Gilroy R."/>
            <person name="Ravi A."/>
            <person name="Getino M."/>
            <person name="Pursley I."/>
            <person name="Horton D.L."/>
            <person name="Alikhan N.-F."/>
            <person name="Baker D."/>
            <person name="Gharbi K."/>
            <person name="Hall N."/>
            <person name="Watson M."/>
            <person name="Adriaenssens E.M."/>
            <person name="Foster-Nyarko E."/>
            <person name="Jarju S."/>
            <person name="Secka A."/>
            <person name="Antonio M."/>
            <person name="Oren A."/>
            <person name="Chaudhuri R."/>
            <person name="La Ragione R.M."/>
            <person name="Hildebrand F."/>
            <person name="Pallen M.J."/>
        </authorList>
    </citation>
    <scope>NUCLEOTIDE SEQUENCE [LARGE SCALE GENOMIC DNA]</scope>
    <source>
        <strain evidence="3 4">Sa1BUA1</strain>
    </source>
</reference>
<dbReference type="PRINTS" id="PR00411">
    <property type="entry name" value="PNDRDTASEI"/>
</dbReference>
<organism evidence="3 4">
    <name type="scientific">Oceanitalea stevensii</name>
    <dbReference type="NCBI Taxonomy" id="2763072"/>
    <lineage>
        <taxon>Bacteria</taxon>
        <taxon>Bacillati</taxon>
        <taxon>Actinomycetota</taxon>
        <taxon>Actinomycetes</taxon>
        <taxon>Micrococcales</taxon>
        <taxon>Bogoriellaceae</taxon>
        <taxon>Georgenia</taxon>
    </lineage>
</organism>
<gene>
    <name evidence="3" type="ORF">H9624_13505</name>
</gene>
<evidence type="ECO:0000313" key="4">
    <source>
        <dbReference type="Proteomes" id="UP000661894"/>
    </source>
</evidence>
<dbReference type="EMBL" id="JACSPO010000010">
    <property type="protein sequence ID" value="MBD8063335.1"/>
    <property type="molecule type" value="Genomic_DNA"/>
</dbReference>
<comment type="caution">
    <text evidence="3">The sequence shown here is derived from an EMBL/GenBank/DDBJ whole genome shotgun (WGS) entry which is preliminary data.</text>
</comment>
<dbReference type="InterPro" id="IPR036188">
    <property type="entry name" value="FAD/NAD-bd_sf"/>
</dbReference>
<proteinExistence type="predicted"/>
<dbReference type="PANTHER" id="PTHR42923">
    <property type="entry name" value="PROTOPORPHYRINOGEN OXIDASE"/>
    <property type="match status" value="1"/>
</dbReference>
<dbReference type="SUPFAM" id="SSF51905">
    <property type="entry name" value="FAD/NAD(P)-binding domain"/>
    <property type="match status" value="1"/>
</dbReference>